<dbReference type="AlphaFoldDB" id="A0AAW1BQP4"/>
<comment type="caution">
    <text evidence="17">The sequence shown here is derived from an EMBL/GenBank/DDBJ whole genome shotgun (WGS) entry which is preliminary data.</text>
</comment>
<evidence type="ECO:0000256" key="11">
    <source>
        <dbReference type="ARBA" id="ARBA00022824"/>
    </source>
</evidence>
<evidence type="ECO:0000256" key="9">
    <source>
        <dbReference type="ARBA" id="ARBA00022529"/>
    </source>
</evidence>
<dbReference type="InterPro" id="IPR017853">
    <property type="entry name" value="GH"/>
</dbReference>
<dbReference type="InterPro" id="IPR011583">
    <property type="entry name" value="Chitinase_II/V-like_cat"/>
</dbReference>
<dbReference type="SMART" id="SM00636">
    <property type="entry name" value="Glyco_18"/>
    <property type="match status" value="1"/>
</dbReference>
<keyword evidence="9" id="KW-0929">Antimicrobial</keyword>
<dbReference type="Gene3D" id="3.10.50.10">
    <property type="match status" value="1"/>
</dbReference>
<sequence>MAQLSLWIGIAALIFLQNVSAFNLVCYFTSWSQYREAPAGFVTDDIEPDLCTHIIYAFANISGNQITHYEWNDATTYENLRGLKTRNPKLKILLSVGGAKLGSAPFQNINTSPATRSEFVASVISFLRTNNFDGLDVAWNEPSQNDKRHLVKLVQDLNVAFRYEARRNPERQNLILSVAVPAGKEAIDNGFDIQNIARFADFLNVLSFNFHGYWPDHSHPYTGHGSPLRKSRADRGSASAYNVDYAIRYLKTKGAPTRKIIMGIPTYGQTFTLSSVQTGVGAPASGPGLAGTFTKSAGTLAYYEICSFNHGATKENIEEQQVPYSYKGNQWVGYEDETSVPIKVQYAKNNNLGDTGEALVSESATRGPDPQYSNVGFSPVLFPWQEVDSKQLGILTLTSSQRPLAWELIVWSAVARLERVAGCLRGALPLRRCADVGAREIR</sequence>
<dbReference type="Gene3D" id="3.20.20.80">
    <property type="entry name" value="Glycosidases"/>
    <property type="match status" value="1"/>
</dbReference>
<evidence type="ECO:0000256" key="15">
    <source>
        <dbReference type="SAM" id="SignalP"/>
    </source>
</evidence>
<evidence type="ECO:0000256" key="4">
    <source>
        <dbReference type="ARBA" id="ARBA00009336"/>
    </source>
</evidence>
<feature type="chain" id="PRO_5044002021" description="Chitinase-3-like protein 1" evidence="15">
    <location>
        <begin position="22"/>
        <end position="442"/>
    </location>
</feature>
<evidence type="ECO:0000256" key="10">
    <source>
        <dbReference type="ARBA" id="ARBA00022703"/>
    </source>
</evidence>
<dbReference type="GO" id="GO:0006032">
    <property type="term" value="P:chitin catabolic process"/>
    <property type="evidence" value="ECO:0007669"/>
    <property type="project" value="TreeGrafter"/>
</dbReference>
<dbReference type="PROSITE" id="PS51910">
    <property type="entry name" value="GH18_2"/>
    <property type="match status" value="1"/>
</dbReference>
<dbReference type="GO" id="GO:0005783">
    <property type="term" value="C:endoplasmic reticulum"/>
    <property type="evidence" value="ECO:0007669"/>
    <property type="project" value="UniProtKB-SubCell"/>
</dbReference>
<feature type="domain" description="GH18" evidence="16">
    <location>
        <begin position="22"/>
        <end position="395"/>
    </location>
</feature>
<evidence type="ECO:0000256" key="13">
    <source>
        <dbReference type="ARBA" id="ARBA00023180"/>
    </source>
</evidence>
<evidence type="ECO:0000256" key="3">
    <source>
        <dbReference type="ARBA" id="ARBA00004496"/>
    </source>
</evidence>
<evidence type="ECO:0000256" key="5">
    <source>
        <dbReference type="ARBA" id="ARBA00011245"/>
    </source>
</evidence>
<keyword evidence="14" id="KW-0395">Inflammatory response</keyword>
<dbReference type="GO" id="GO:0006915">
    <property type="term" value="P:apoptotic process"/>
    <property type="evidence" value="ECO:0007669"/>
    <property type="project" value="UniProtKB-KW"/>
</dbReference>
<evidence type="ECO:0000256" key="2">
    <source>
        <dbReference type="ARBA" id="ARBA00004240"/>
    </source>
</evidence>
<keyword evidence="7" id="KW-0963">Cytoplasm</keyword>
<dbReference type="SUPFAM" id="SSF51445">
    <property type="entry name" value="(Trans)glycosidases"/>
    <property type="match status" value="1"/>
</dbReference>
<comment type="subunit">
    <text evidence="5">Monomer.</text>
</comment>
<protein>
    <recommendedName>
        <fullName evidence="6">Chitinase-3-like protein 1</fullName>
    </recommendedName>
</protein>
<keyword evidence="11" id="KW-0256">Endoplasmic reticulum</keyword>
<evidence type="ECO:0000256" key="6">
    <source>
        <dbReference type="ARBA" id="ARBA00017545"/>
    </source>
</evidence>
<keyword evidence="18" id="KW-1185">Reference proteome</keyword>
<dbReference type="SUPFAM" id="SSF54556">
    <property type="entry name" value="Chitinase insertion domain"/>
    <property type="match status" value="1"/>
</dbReference>
<dbReference type="InterPro" id="IPR001223">
    <property type="entry name" value="Glyco_hydro18_cat"/>
</dbReference>
<accession>A0AAW1BQP4</accession>
<proteinExistence type="inferred from homology"/>
<keyword evidence="12" id="KW-1015">Disulfide bond</keyword>
<dbReference type="PANTHER" id="PTHR11177:SF202">
    <property type="entry name" value="CHITINASE-3-LIKE PROTEIN 1"/>
    <property type="match status" value="1"/>
</dbReference>
<comment type="subcellular location">
    <subcellularLocation>
        <location evidence="3">Cytoplasm</location>
    </subcellularLocation>
    <subcellularLocation>
        <location evidence="2">Endoplasmic reticulum</location>
    </subcellularLocation>
    <subcellularLocation>
        <location evidence="1">Secreted</location>
        <location evidence="1">Extracellular space</location>
    </subcellularLocation>
</comment>
<evidence type="ECO:0000256" key="1">
    <source>
        <dbReference type="ARBA" id="ARBA00004239"/>
    </source>
</evidence>
<dbReference type="InterPro" id="IPR050314">
    <property type="entry name" value="Glycosyl_Hydrlase_18"/>
</dbReference>
<evidence type="ECO:0000313" key="18">
    <source>
        <dbReference type="Proteomes" id="UP001474421"/>
    </source>
</evidence>
<dbReference type="PANTHER" id="PTHR11177">
    <property type="entry name" value="CHITINASE"/>
    <property type="match status" value="1"/>
</dbReference>
<dbReference type="Pfam" id="PF00704">
    <property type="entry name" value="Glyco_hydro_18"/>
    <property type="match status" value="1"/>
</dbReference>
<evidence type="ECO:0000256" key="12">
    <source>
        <dbReference type="ARBA" id="ARBA00023157"/>
    </source>
</evidence>
<dbReference type="FunFam" id="3.10.50.10:FF:000001">
    <property type="entry name" value="Chitinase 3-like 1"/>
    <property type="match status" value="1"/>
</dbReference>
<comment type="similarity">
    <text evidence="4">Belongs to the glycosyl hydrolase 18 family.</text>
</comment>
<dbReference type="EMBL" id="JAOTOJ010000003">
    <property type="protein sequence ID" value="KAK9404495.1"/>
    <property type="molecule type" value="Genomic_DNA"/>
</dbReference>
<evidence type="ECO:0000259" key="16">
    <source>
        <dbReference type="PROSITE" id="PS51910"/>
    </source>
</evidence>
<dbReference type="InterPro" id="IPR029070">
    <property type="entry name" value="Chitinase_insertion_sf"/>
</dbReference>
<dbReference type="GO" id="GO:0008061">
    <property type="term" value="F:chitin binding"/>
    <property type="evidence" value="ECO:0007669"/>
    <property type="project" value="InterPro"/>
</dbReference>
<dbReference type="Proteomes" id="UP001474421">
    <property type="component" value="Unassembled WGS sequence"/>
</dbReference>
<feature type="signal peptide" evidence="15">
    <location>
        <begin position="1"/>
        <end position="21"/>
    </location>
</feature>
<gene>
    <name evidence="17" type="ORF">NXF25_009322</name>
</gene>
<keyword evidence="13" id="KW-0325">Glycoprotein</keyword>
<keyword evidence="8" id="KW-0964">Secreted</keyword>
<evidence type="ECO:0000256" key="7">
    <source>
        <dbReference type="ARBA" id="ARBA00022490"/>
    </source>
</evidence>
<keyword evidence="15" id="KW-0732">Signal</keyword>
<keyword evidence="10" id="KW-0053">Apoptosis</keyword>
<evidence type="ECO:0000256" key="14">
    <source>
        <dbReference type="ARBA" id="ARBA00023198"/>
    </source>
</evidence>
<organism evidence="17 18">
    <name type="scientific">Crotalus adamanteus</name>
    <name type="common">Eastern diamondback rattlesnake</name>
    <dbReference type="NCBI Taxonomy" id="8729"/>
    <lineage>
        <taxon>Eukaryota</taxon>
        <taxon>Metazoa</taxon>
        <taxon>Chordata</taxon>
        <taxon>Craniata</taxon>
        <taxon>Vertebrata</taxon>
        <taxon>Euteleostomi</taxon>
        <taxon>Lepidosauria</taxon>
        <taxon>Squamata</taxon>
        <taxon>Bifurcata</taxon>
        <taxon>Unidentata</taxon>
        <taxon>Episquamata</taxon>
        <taxon>Toxicofera</taxon>
        <taxon>Serpentes</taxon>
        <taxon>Colubroidea</taxon>
        <taxon>Viperidae</taxon>
        <taxon>Crotalinae</taxon>
        <taxon>Crotalus</taxon>
    </lineage>
</organism>
<dbReference type="GO" id="GO:0005975">
    <property type="term" value="P:carbohydrate metabolic process"/>
    <property type="evidence" value="ECO:0007669"/>
    <property type="project" value="InterPro"/>
</dbReference>
<evidence type="ECO:0000313" key="17">
    <source>
        <dbReference type="EMBL" id="KAK9404495.1"/>
    </source>
</evidence>
<dbReference type="GO" id="GO:0006954">
    <property type="term" value="P:inflammatory response"/>
    <property type="evidence" value="ECO:0007669"/>
    <property type="project" value="UniProtKB-KW"/>
</dbReference>
<reference evidence="17 18" key="1">
    <citation type="journal article" date="2024" name="Proc. Natl. Acad. Sci. U.S.A.">
        <title>The genetic regulatory architecture and epigenomic basis for age-related changes in rattlesnake venom.</title>
        <authorList>
            <person name="Hogan M.P."/>
            <person name="Holding M.L."/>
            <person name="Nystrom G.S."/>
            <person name="Colston T.J."/>
            <person name="Bartlett D.A."/>
            <person name="Mason A.J."/>
            <person name="Ellsworth S.A."/>
            <person name="Rautsaw R.M."/>
            <person name="Lawrence K.C."/>
            <person name="Strickland J.L."/>
            <person name="He B."/>
            <person name="Fraser P."/>
            <person name="Margres M.J."/>
            <person name="Gilbert D.M."/>
            <person name="Gibbs H.L."/>
            <person name="Parkinson C.L."/>
            <person name="Rokyta D.R."/>
        </authorList>
    </citation>
    <scope>NUCLEOTIDE SEQUENCE [LARGE SCALE GENOMIC DNA]</scope>
    <source>
        <strain evidence="17">DRR0105</strain>
    </source>
</reference>
<dbReference type="GO" id="GO:0005576">
    <property type="term" value="C:extracellular region"/>
    <property type="evidence" value="ECO:0007669"/>
    <property type="project" value="UniProtKB-SubCell"/>
</dbReference>
<name>A0AAW1BQP4_CROAD</name>
<evidence type="ECO:0000256" key="8">
    <source>
        <dbReference type="ARBA" id="ARBA00022525"/>
    </source>
</evidence>
<dbReference type="GO" id="GO:0004568">
    <property type="term" value="F:chitinase activity"/>
    <property type="evidence" value="ECO:0007669"/>
    <property type="project" value="TreeGrafter"/>
</dbReference>